<organism evidence="7 8">
    <name type="scientific">Arachidicoccus ginsenosidivorans</name>
    <dbReference type="NCBI Taxonomy" id="496057"/>
    <lineage>
        <taxon>Bacteria</taxon>
        <taxon>Pseudomonadati</taxon>
        <taxon>Bacteroidota</taxon>
        <taxon>Chitinophagia</taxon>
        <taxon>Chitinophagales</taxon>
        <taxon>Chitinophagaceae</taxon>
        <taxon>Arachidicoccus</taxon>
    </lineage>
</organism>
<dbReference type="PROSITE" id="PS51352">
    <property type="entry name" value="THIOREDOXIN_2"/>
    <property type="match status" value="1"/>
</dbReference>
<evidence type="ECO:0000259" key="6">
    <source>
        <dbReference type="PROSITE" id="PS51352"/>
    </source>
</evidence>
<keyword evidence="3" id="KW-1015">Disulfide bond</keyword>
<evidence type="ECO:0000256" key="3">
    <source>
        <dbReference type="ARBA" id="ARBA00023157"/>
    </source>
</evidence>
<keyword evidence="5" id="KW-0732">Signal</keyword>
<protein>
    <submittedName>
        <fullName evidence="7">AhpC/TSA family protein</fullName>
    </submittedName>
</protein>
<dbReference type="GO" id="GO:0017004">
    <property type="term" value="P:cytochrome complex assembly"/>
    <property type="evidence" value="ECO:0007669"/>
    <property type="project" value="UniProtKB-KW"/>
</dbReference>
<dbReference type="PANTHER" id="PTHR42852:SF6">
    <property type="entry name" value="THIOL:DISULFIDE INTERCHANGE PROTEIN DSBE"/>
    <property type="match status" value="1"/>
</dbReference>
<feature type="domain" description="Thioredoxin" evidence="6">
    <location>
        <begin position="256"/>
        <end position="395"/>
    </location>
</feature>
<evidence type="ECO:0000313" key="8">
    <source>
        <dbReference type="Proteomes" id="UP000321291"/>
    </source>
</evidence>
<dbReference type="PANTHER" id="PTHR42852">
    <property type="entry name" value="THIOL:DISULFIDE INTERCHANGE PROTEIN DSBE"/>
    <property type="match status" value="1"/>
</dbReference>
<gene>
    <name evidence="7" type="ORF">FSB73_22535</name>
</gene>
<dbReference type="Proteomes" id="UP000321291">
    <property type="component" value="Chromosome"/>
</dbReference>
<keyword evidence="2" id="KW-0201">Cytochrome c-type biogenesis</keyword>
<name>A0A5B8VRY4_9BACT</name>
<dbReference type="InterPro" id="IPR036249">
    <property type="entry name" value="Thioredoxin-like_sf"/>
</dbReference>
<sequence length="395" mass="44269">MIKRLLFLFVGSVAMRAMGQNVGRVSRVNPQTVIEGTLEEMPNDTSIRVLDMLSQSWDTTTIVNHQFKFELPMTYGGAIYLLQVGSIKKGENPIEKGTAMAMYLDSGHVKITGNNFLDAKITGSSFVKDWQEVYKMTHSNPDDEYEQLRKKYSEAVAIGDEDAKEVYLKRANEILAVKQKEFRGWIKQHPDSRVAGYLITCFLNQNLKEEDSLFNTLTPSARQSLLYRNYVEPNKWGVIPKFTYDTSGVHNIPGRPKVGSMAKNIQGNDVNGNKIALNDFKGKYVLIDFWASWCAPCRAAMPALKESYNKVKDHKNFVLLGVSLDTKKEGWVKAINKDGIPWLNISNLKGWGEPASMVFGITAIPANVLIGPDGSIVAYDLFGEALDKKLNEVLK</sequence>
<dbReference type="GO" id="GO:0030313">
    <property type="term" value="C:cell envelope"/>
    <property type="evidence" value="ECO:0007669"/>
    <property type="project" value="UniProtKB-SubCell"/>
</dbReference>
<dbReference type="InterPro" id="IPR013766">
    <property type="entry name" value="Thioredoxin_domain"/>
</dbReference>
<feature type="signal peptide" evidence="5">
    <location>
        <begin position="1"/>
        <end position="19"/>
    </location>
</feature>
<keyword evidence="8" id="KW-1185">Reference proteome</keyword>
<dbReference type="KEGG" id="agi:FSB73_22535"/>
<evidence type="ECO:0000256" key="4">
    <source>
        <dbReference type="ARBA" id="ARBA00023284"/>
    </source>
</evidence>
<dbReference type="EMBL" id="CP042434">
    <property type="protein sequence ID" value="QEC74033.1"/>
    <property type="molecule type" value="Genomic_DNA"/>
</dbReference>
<evidence type="ECO:0000256" key="5">
    <source>
        <dbReference type="SAM" id="SignalP"/>
    </source>
</evidence>
<dbReference type="AlphaFoldDB" id="A0A5B8VRY4"/>
<evidence type="ECO:0000256" key="1">
    <source>
        <dbReference type="ARBA" id="ARBA00004196"/>
    </source>
</evidence>
<evidence type="ECO:0000313" key="7">
    <source>
        <dbReference type="EMBL" id="QEC74033.1"/>
    </source>
</evidence>
<proteinExistence type="predicted"/>
<dbReference type="CDD" id="cd02966">
    <property type="entry name" value="TlpA_like_family"/>
    <property type="match status" value="1"/>
</dbReference>
<feature type="chain" id="PRO_5023105510" evidence="5">
    <location>
        <begin position="20"/>
        <end position="395"/>
    </location>
</feature>
<dbReference type="OrthoDB" id="744041at2"/>
<dbReference type="InterPro" id="IPR012336">
    <property type="entry name" value="Thioredoxin-like_fold"/>
</dbReference>
<dbReference type="InterPro" id="IPR050553">
    <property type="entry name" value="Thioredoxin_ResA/DsbE_sf"/>
</dbReference>
<accession>A0A5B8VRY4</accession>
<comment type="subcellular location">
    <subcellularLocation>
        <location evidence="1">Cell envelope</location>
    </subcellularLocation>
</comment>
<evidence type="ECO:0000256" key="2">
    <source>
        <dbReference type="ARBA" id="ARBA00022748"/>
    </source>
</evidence>
<keyword evidence="4" id="KW-0676">Redox-active center</keyword>
<reference evidence="7 8" key="1">
    <citation type="journal article" date="2017" name="Int. J. Syst. Evol. Microbiol.">
        <title>Arachidicoccus ginsenosidivorans sp. nov., with ginsenoside-converting activity isolated from ginseng cultivating soil.</title>
        <authorList>
            <person name="Siddiqi M.Z."/>
            <person name="Aslam Z."/>
            <person name="Im W.T."/>
        </authorList>
    </citation>
    <scope>NUCLEOTIDE SEQUENCE [LARGE SCALE GENOMIC DNA]</scope>
    <source>
        <strain evidence="7 8">Gsoil 809</strain>
    </source>
</reference>
<dbReference type="SUPFAM" id="SSF52833">
    <property type="entry name" value="Thioredoxin-like"/>
    <property type="match status" value="1"/>
</dbReference>
<dbReference type="Gene3D" id="3.40.30.10">
    <property type="entry name" value="Glutaredoxin"/>
    <property type="match status" value="1"/>
</dbReference>
<dbReference type="RefSeq" id="WP_146787599.1">
    <property type="nucleotide sequence ID" value="NZ_CP042434.1"/>
</dbReference>
<dbReference type="Pfam" id="PF13905">
    <property type="entry name" value="Thioredoxin_8"/>
    <property type="match status" value="1"/>
</dbReference>